<dbReference type="PANTHER" id="PTHR34385:SF1">
    <property type="entry name" value="PEPTIDOGLYCAN L-ALANYL-D-GLUTAMATE ENDOPEPTIDASE CWLK"/>
    <property type="match status" value="1"/>
</dbReference>
<proteinExistence type="predicted"/>
<dbReference type="CDD" id="cd14847">
    <property type="entry name" value="DD-carboxypeptidase_like"/>
    <property type="match status" value="1"/>
</dbReference>
<keyword evidence="3" id="KW-1185">Reference proteome</keyword>
<dbReference type="InterPro" id="IPR009045">
    <property type="entry name" value="Zn_M74/Hedgehog-like"/>
</dbReference>
<sequence>MNELELTGRACTHIVELEQPSCMLHYETVTSFLAMRDAAAAQGIDLVVRSGFRDFATQLLIWNRKWTGARPLLDREGQPLESEHLTDAQRMDAILCWSAIPGGSRHHWGSEVDVIDAASVPPGYTVQLVPAEYASGGIFARLSAWLDVNMGRFGYYRPYRIDHGGVSPEPWHLSYAPVALPALECLSMPMLRQVLETSEIAGRSQVLGRLPEIYTRYLLSVDAPQGDKP</sequence>
<dbReference type="Pfam" id="PF02557">
    <property type="entry name" value="VanY"/>
    <property type="match status" value="1"/>
</dbReference>
<evidence type="ECO:0000259" key="1">
    <source>
        <dbReference type="Pfam" id="PF02557"/>
    </source>
</evidence>
<dbReference type="PATRIC" id="fig|465721.4.peg.2991"/>
<dbReference type="AlphaFoldDB" id="A0A127FEC9"/>
<dbReference type="GO" id="GO:0008233">
    <property type="term" value="F:peptidase activity"/>
    <property type="evidence" value="ECO:0007669"/>
    <property type="project" value="InterPro"/>
</dbReference>
<dbReference type="GO" id="GO:0006508">
    <property type="term" value="P:proteolysis"/>
    <property type="evidence" value="ECO:0007669"/>
    <property type="project" value="InterPro"/>
</dbReference>
<dbReference type="KEGG" id="sdf:ACG33_13990"/>
<dbReference type="OrthoDB" id="9792074at2"/>
<dbReference type="Proteomes" id="UP000070250">
    <property type="component" value="Chromosome"/>
</dbReference>
<dbReference type="InterPro" id="IPR052179">
    <property type="entry name" value="DD-CPase-like"/>
</dbReference>
<dbReference type="SUPFAM" id="SSF55166">
    <property type="entry name" value="Hedgehog/DD-peptidase"/>
    <property type="match status" value="1"/>
</dbReference>
<evidence type="ECO:0000313" key="2">
    <source>
        <dbReference type="EMBL" id="AMN48188.1"/>
    </source>
</evidence>
<reference evidence="2 3" key="1">
    <citation type="submission" date="2015-06" db="EMBL/GenBank/DDBJ databases">
        <title>A Comprehensive Approach to Explore the Metabolic and Phylogenetic Diversity of Bacterial Steroid Degradation in the Environment: Testosterone as an Example.</title>
        <authorList>
            <person name="Yang F.-C."/>
            <person name="Chen Y.-L."/>
            <person name="Yu C.-P."/>
            <person name="Tang S.-L."/>
            <person name="Wang P.-H."/>
            <person name="Ismail W."/>
            <person name="Wang C.-H."/>
            <person name="Yang C.-Y."/>
            <person name="Chiang Y.-R."/>
        </authorList>
    </citation>
    <scope>NUCLEOTIDE SEQUENCE [LARGE SCALE GENOMIC DNA]</scope>
    <source>
        <strain evidence="2 3">DSM 18526</strain>
    </source>
</reference>
<feature type="domain" description="D-alanyl-D-alanine carboxypeptidase-like core" evidence="1">
    <location>
        <begin position="24"/>
        <end position="177"/>
    </location>
</feature>
<evidence type="ECO:0000313" key="3">
    <source>
        <dbReference type="Proteomes" id="UP000070250"/>
    </source>
</evidence>
<dbReference type="PANTHER" id="PTHR34385">
    <property type="entry name" value="D-ALANYL-D-ALANINE CARBOXYPEPTIDASE"/>
    <property type="match status" value="1"/>
</dbReference>
<protein>
    <recommendedName>
        <fullName evidence="1">D-alanyl-D-alanine carboxypeptidase-like core domain-containing protein</fullName>
    </recommendedName>
</protein>
<dbReference type="EMBL" id="CP011971">
    <property type="protein sequence ID" value="AMN48188.1"/>
    <property type="molecule type" value="Genomic_DNA"/>
</dbReference>
<dbReference type="Gene3D" id="3.30.1380.10">
    <property type="match status" value="1"/>
</dbReference>
<name>A0A127FEC9_STEDE</name>
<dbReference type="STRING" id="465721.ACG33_13990"/>
<dbReference type="InterPro" id="IPR003709">
    <property type="entry name" value="VanY-like_core_dom"/>
</dbReference>
<accession>A0A127FEC9</accession>
<gene>
    <name evidence="2" type="ORF">ACG33_13990</name>
</gene>
<dbReference type="RefSeq" id="WP_066922092.1">
    <property type="nucleotide sequence ID" value="NZ_CP011971.1"/>
</dbReference>
<organism evidence="2 3">
    <name type="scientific">Steroidobacter denitrificans</name>
    <dbReference type="NCBI Taxonomy" id="465721"/>
    <lineage>
        <taxon>Bacteria</taxon>
        <taxon>Pseudomonadati</taxon>
        <taxon>Pseudomonadota</taxon>
        <taxon>Gammaproteobacteria</taxon>
        <taxon>Steroidobacterales</taxon>
        <taxon>Steroidobacteraceae</taxon>
        <taxon>Steroidobacter</taxon>
    </lineage>
</organism>